<protein>
    <submittedName>
        <fullName evidence="2">DH200=94 genomic scaffold, scaffold_8232</fullName>
    </submittedName>
</protein>
<dbReference type="InterPro" id="IPR001509">
    <property type="entry name" value="Epimerase_deHydtase"/>
</dbReference>
<dbReference type="PhylomeDB" id="A0A068VQE7"/>
<dbReference type="OrthoDB" id="1715178at2759"/>
<dbReference type="Gramene" id="CDP21953">
    <property type="protein sequence ID" value="CDP21953"/>
    <property type="gene ID" value="GSCOC_T00006897001"/>
</dbReference>
<dbReference type="OMA" id="QMTICMI"/>
<evidence type="ECO:0000313" key="3">
    <source>
        <dbReference type="Proteomes" id="UP000295252"/>
    </source>
</evidence>
<dbReference type="InParanoid" id="A0A068VQE7"/>
<dbReference type="Proteomes" id="UP000295252">
    <property type="component" value="Unassembled WGS sequence"/>
</dbReference>
<dbReference type="Pfam" id="PF01370">
    <property type="entry name" value="Epimerase"/>
    <property type="match status" value="1"/>
</dbReference>
<reference evidence="3" key="1">
    <citation type="journal article" date="2014" name="Science">
        <title>The coffee genome provides insight into the convergent evolution of caffeine biosynthesis.</title>
        <authorList>
            <person name="Denoeud F."/>
            <person name="Carretero-Paulet L."/>
            <person name="Dereeper A."/>
            <person name="Droc G."/>
            <person name="Guyot R."/>
            <person name="Pietrella M."/>
            <person name="Zheng C."/>
            <person name="Alberti A."/>
            <person name="Anthony F."/>
            <person name="Aprea G."/>
            <person name="Aury J.M."/>
            <person name="Bento P."/>
            <person name="Bernard M."/>
            <person name="Bocs S."/>
            <person name="Campa C."/>
            <person name="Cenci A."/>
            <person name="Combes M.C."/>
            <person name="Crouzillat D."/>
            <person name="Da Silva C."/>
            <person name="Daddiego L."/>
            <person name="De Bellis F."/>
            <person name="Dussert S."/>
            <person name="Garsmeur O."/>
            <person name="Gayraud T."/>
            <person name="Guignon V."/>
            <person name="Jahn K."/>
            <person name="Jamilloux V."/>
            <person name="Joet T."/>
            <person name="Labadie K."/>
            <person name="Lan T."/>
            <person name="Leclercq J."/>
            <person name="Lepelley M."/>
            <person name="Leroy T."/>
            <person name="Li L.T."/>
            <person name="Librado P."/>
            <person name="Lopez L."/>
            <person name="Munoz A."/>
            <person name="Noel B."/>
            <person name="Pallavicini A."/>
            <person name="Perrotta G."/>
            <person name="Poncet V."/>
            <person name="Pot D."/>
            <person name="Priyono X."/>
            <person name="Rigoreau M."/>
            <person name="Rouard M."/>
            <person name="Rozas J."/>
            <person name="Tranchant-Dubreuil C."/>
            <person name="VanBuren R."/>
            <person name="Zhang Q."/>
            <person name="Andrade A.C."/>
            <person name="Argout X."/>
            <person name="Bertrand B."/>
            <person name="de Kochko A."/>
            <person name="Graziosi G."/>
            <person name="Henry R.J."/>
            <person name="Jayarama X."/>
            <person name="Ming R."/>
            <person name="Nagai C."/>
            <person name="Rounsley S."/>
            <person name="Sankoff D."/>
            <person name="Giuliano G."/>
            <person name="Albert V.A."/>
            <person name="Wincker P."/>
            <person name="Lashermes P."/>
        </authorList>
    </citation>
    <scope>NUCLEOTIDE SEQUENCE [LARGE SCALE GENOMIC DNA]</scope>
    <source>
        <strain evidence="3">cv. DH200-94</strain>
    </source>
</reference>
<gene>
    <name evidence="2" type="ORF">GSCOC_T00006897001</name>
</gene>
<evidence type="ECO:0000313" key="2">
    <source>
        <dbReference type="EMBL" id="CDP21953.1"/>
    </source>
</evidence>
<organism evidence="2 3">
    <name type="scientific">Coffea canephora</name>
    <name type="common">Robusta coffee</name>
    <dbReference type="NCBI Taxonomy" id="49390"/>
    <lineage>
        <taxon>Eukaryota</taxon>
        <taxon>Viridiplantae</taxon>
        <taxon>Streptophyta</taxon>
        <taxon>Embryophyta</taxon>
        <taxon>Tracheophyta</taxon>
        <taxon>Spermatophyta</taxon>
        <taxon>Magnoliopsida</taxon>
        <taxon>eudicotyledons</taxon>
        <taxon>Gunneridae</taxon>
        <taxon>Pentapetalae</taxon>
        <taxon>asterids</taxon>
        <taxon>lamiids</taxon>
        <taxon>Gentianales</taxon>
        <taxon>Rubiaceae</taxon>
        <taxon>Ixoroideae</taxon>
        <taxon>Gardenieae complex</taxon>
        <taxon>Bertiereae - Coffeeae clade</taxon>
        <taxon>Coffeeae</taxon>
        <taxon>Coffea</taxon>
    </lineage>
</organism>
<evidence type="ECO:0000259" key="1">
    <source>
        <dbReference type="Pfam" id="PF01370"/>
    </source>
</evidence>
<feature type="domain" description="NAD-dependent epimerase/dehydratase" evidence="1">
    <location>
        <begin position="17"/>
        <end position="47"/>
    </location>
</feature>
<dbReference type="STRING" id="49390.A0A068VQE7"/>
<dbReference type="Gene3D" id="3.40.50.720">
    <property type="entry name" value="NAD(P)-binding Rossmann-like Domain"/>
    <property type="match status" value="1"/>
</dbReference>
<sequence length="50" mass="5594">MAGRVDLDGNRLKQMTICMIGAGGFIGSHLCEKLMSETEHKILVVDVYRR</sequence>
<keyword evidence="3" id="KW-1185">Reference proteome</keyword>
<accession>A0A068VQE7</accession>
<dbReference type="AlphaFoldDB" id="A0A068VQE7"/>
<dbReference type="EMBL" id="HG747316">
    <property type="protein sequence ID" value="CDP21953.1"/>
    <property type="molecule type" value="Genomic_DNA"/>
</dbReference>
<proteinExistence type="predicted"/>
<dbReference type="InterPro" id="IPR036291">
    <property type="entry name" value="NAD(P)-bd_dom_sf"/>
</dbReference>
<dbReference type="SUPFAM" id="SSF51735">
    <property type="entry name" value="NAD(P)-binding Rossmann-fold domains"/>
    <property type="match status" value="1"/>
</dbReference>
<name>A0A068VQE7_COFCA</name>